<dbReference type="EC" id="2.7.13.3" evidence="2"/>
<evidence type="ECO:0000256" key="1">
    <source>
        <dbReference type="ARBA" id="ARBA00000085"/>
    </source>
</evidence>
<dbReference type="PROSITE" id="PS50113">
    <property type="entry name" value="PAC"/>
    <property type="match status" value="1"/>
</dbReference>
<evidence type="ECO:0000313" key="8">
    <source>
        <dbReference type="EMBL" id="SHO62930.1"/>
    </source>
</evidence>
<evidence type="ECO:0000256" key="5">
    <source>
        <dbReference type="ARBA" id="ARBA00022777"/>
    </source>
</evidence>
<dbReference type="SMART" id="SM00086">
    <property type="entry name" value="PAC"/>
    <property type="match status" value="1"/>
</dbReference>
<evidence type="ECO:0000259" key="7">
    <source>
        <dbReference type="PROSITE" id="PS50113"/>
    </source>
</evidence>
<dbReference type="STRING" id="1073327.SAMN04488108_2409"/>
<dbReference type="PANTHER" id="PTHR43304:SF1">
    <property type="entry name" value="PAC DOMAIN-CONTAINING PROTEIN"/>
    <property type="match status" value="1"/>
</dbReference>
<reference evidence="9" key="1">
    <citation type="submission" date="2016-12" db="EMBL/GenBank/DDBJ databases">
        <authorList>
            <person name="Varghese N."/>
            <person name="Submissions S."/>
        </authorList>
    </citation>
    <scope>NUCLEOTIDE SEQUENCE [LARGE SCALE GENOMIC DNA]</scope>
    <source>
        <strain evidence="9">DSM 25035</strain>
    </source>
</reference>
<name>A0A1M7ZDG7_9BACT</name>
<comment type="catalytic activity">
    <reaction evidence="1">
        <text>ATP + protein L-histidine = ADP + protein N-phospho-L-histidine.</text>
        <dbReference type="EC" id="2.7.13.3"/>
    </reaction>
</comment>
<accession>A0A1M7ZDG7</accession>
<keyword evidence="9" id="KW-1185">Reference proteome</keyword>
<dbReference type="EMBL" id="FRXN01000003">
    <property type="protein sequence ID" value="SHO62930.1"/>
    <property type="molecule type" value="Genomic_DNA"/>
</dbReference>
<feature type="region of interest" description="Disordered" evidence="6">
    <location>
        <begin position="336"/>
        <end position="356"/>
    </location>
</feature>
<dbReference type="Pfam" id="PF08447">
    <property type="entry name" value="PAS_3"/>
    <property type="match status" value="1"/>
</dbReference>
<dbReference type="GO" id="GO:0004673">
    <property type="term" value="F:protein histidine kinase activity"/>
    <property type="evidence" value="ECO:0007669"/>
    <property type="project" value="UniProtKB-EC"/>
</dbReference>
<dbReference type="InterPro" id="IPR052162">
    <property type="entry name" value="Sensor_kinase/Photoreceptor"/>
</dbReference>
<dbReference type="InterPro" id="IPR000014">
    <property type="entry name" value="PAS"/>
</dbReference>
<dbReference type="InterPro" id="IPR013655">
    <property type="entry name" value="PAS_fold_3"/>
</dbReference>
<dbReference type="CDD" id="cd00130">
    <property type="entry name" value="PAS"/>
    <property type="match status" value="1"/>
</dbReference>
<gene>
    <name evidence="8" type="ORF">SAMN04488108_2409</name>
</gene>
<dbReference type="Proteomes" id="UP000184609">
    <property type="component" value="Unassembled WGS sequence"/>
</dbReference>
<evidence type="ECO:0000256" key="6">
    <source>
        <dbReference type="SAM" id="MobiDB-lite"/>
    </source>
</evidence>
<proteinExistence type="predicted"/>
<dbReference type="PANTHER" id="PTHR43304">
    <property type="entry name" value="PHYTOCHROME-LIKE PROTEIN CPH1"/>
    <property type="match status" value="1"/>
</dbReference>
<evidence type="ECO:0000313" key="9">
    <source>
        <dbReference type="Proteomes" id="UP000184609"/>
    </source>
</evidence>
<evidence type="ECO:0000256" key="2">
    <source>
        <dbReference type="ARBA" id="ARBA00012438"/>
    </source>
</evidence>
<feature type="compositionally biased region" description="Polar residues" evidence="6">
    <location>
        <begin position="346"/>
        <end position="356"/>
    </location>
</feature>
<dbReference type="InterPro" id="IPR001610">
    <property type="entry name" value="PAC"/>
</dbReference>
<evidence type="ECO:0000256" key="3">
    <source>
        <dbReference type="ARBA" id="ARBA00022553"/>
    </source>
</evidence>
<keyword evidence="3" id="KW-0597">Phosphoprotein</keyword>
<dbReference type="OrthoDB" id="818539at2"/>
<organism evidence="8 9">
    <name type="scientific">Algoriphagus zhangzhouensis</name>
    <dbReference type="NCBI Taxonomy" id="1073327"/>
    <lineage>
        <taxon>Bacteria</taxon>
        <taxon>Pseudomonadati</taxon>
        <taxon>Bacteroidota</taxon>
        <taxon>Cytophagia</taxon>
        <taxon>Cytophagales</taxon>
        <taxon>Cyclobacteriaceae</taxon>
        <taxon>Algoriphagus</taxon>
    </lineage>
</organism>
<evidence type="ECO:0000256" key="4">
    <source>
        <dbReference type="ARBA" id="ARBA00022679"/>
    </source>
</evidence>
<keyword evidence="5" id="KW-0418">Kinase</keyword>
<dbReference type="Gene3D" id="3.30.450.20">
    <property type="entry name" value="PAS domain"/>
    <property type="match status" value="1"/>
</dbReference>
<dbReference type="NCBIfam" id="TIGR00229">
    <property type="entry name" value="sensory_box"/>
    <property type="match status" value="1"/>
</dbReference>
<keyword evidence="4" id="KW-0808">Transferase</keyword>
<dbReference type="SUPFAM" id="SSF55785">
    <property type="entry name" value="PYP-like sensor domain (PAS domain)"/>
    <property type="match status" value="1"/>
</dbReference>
<dbReference type="InterPro" id="IPR035965">
    <property type="entry name" value="PAS-like_dom_sf"/>
</dbReference>
<feature type="domain" description="PAC" evidence="7">
    <location>
        <begin position="217"/>
        <end position="270"/>
    </location>
</feature>
<protein>
    <recommendedName>
        <fullName evidence="2">histidine kinase</fullName>
        <ecNumber evidence="2">2.7.13.3</ecNumber>
    </recommendedName>
</protein>
<dbReference type="InterPro" id="IPR000700">
    <property type="entry name" value="PAS-assoc_C"/>
</dbReference>
<sequence>MNNAKSLEILGELAISSEYFMQVTLDAKGNVLNSDSGIGPTPSLFDQSKPPITFSDCFISSDWIKYENNRLKAWKSHHQSFMVDLQKINYPSGNLLKTKWEFFFLPDQLGTCIGIGHPLEPIQPYNLQLGEFMDKESSSNEILDTLLEDRLLGFWELHPFEKTNSISSGIALTLGYSKKDLESLGKISWEKHIHPDDFKTLTKELDYHFKTAGGVPFKKELRLISKRNQTIWVMAYGKAIQWASDGLPNKVQGIIIDITERKKQELWIQEHHHFLRELAYQQSHTLRARVANILGLIDILGIEAQSLEVKRIVEIIKNETIQLDQALKKSIKESVQQNKSLEKDASSTSLDRPTNP</sequence>
<dbReference type="AlphaFoldDB" id="A0A1M7ZDG7"/>
<dbReference type="RefSeq" id="WP_073572051.1">
    <property type="nucleotide sequence ID" value="NZ_FRXN01000003.1"/>
</dbReference>